<dbReference type="AlphaFoldDB" id="A0A7X8SJ39"/>
<accession>A0A7X8SJ39</accession>
<keyword evidence="3" id="KW-1185">Reference proteome</keyword>
<dbReference type="Proteomes" id="UP000585050">
    <property type="component" value="Unassembled WGS sequence"/>
</dbReference>
<organism evidence="2 3">
    <name type="scientific">Flammeovirga agarivorans</name>
    <dbReference type="NCBI Taxonomy" id="2726742"/>
    <lineage>
        <taxon>Bacteria</taxon>
        <taxon>Pseudomonadati</taxon>
        <taxon>Bacteroidota</taxon>
        <taxon>Cytophagia</taxon>
        <taxon>Cytophagales</taxon>
        <taxon>Flammeovirgaceae</taxon>
        <taxon>Flammeovirga</taxon>
    </lineage>
</organism>
<evidence type="ECO:0000313" key="2">
    <source>
        <dbReference type="EMBL" id="NLR91058.1"/>
    </source>
</evidence>
<reference evidence="2 3" key="1">
    <citation type="submission" date="2020-04" db="EMBL/GenBank/DDBJ databases">
        <title>Flammeovirga sp. SR4, a novel species isolated from seawater.</title>
        <authorList>
            <person name="Wang X."/>
        </authorList>
    </citation>
    <scope>NUCLEOTIDE SEQUENCE [LARGE SCALE GENOMIC DNA]</scope>
    <source>
        <strain evidence="2 3">SR4</strain>
    </source>
</reference>
<comment type="caution">
    <text evidence="2">The sequence shown here is derived from an EMBL/GenBank/DDBJ whole genome shotgun (WGS) entry which is preliminary data.</text>
</comment>
<gene>
    <name evidence="2" type="ORF">HGP29_07555</name>
</gene>
<sequence>MSIEPNDLINQSFKKKIFGGYDAKDVTRMLHTVAKEIEGLREQNDRLLMDLDDHKKRLGQFEKLEEKMIDSINSAEVAKKKALRDVEKHADTIIKTAQQRADFILKEAEERADHAMNEVQKRYRSEMDKLRKDTTIMKRDYQAIDNYSDKLLNALSDMAEKTLSEARRLQAIKDMAHNNQAAVKIQKERTKTMLEKVIVDESTETSFFEDLNLAKQS</sequence>
<proteinExistence type="predicted"/>
<evidence type="ECO:0008006" key="4">
    <source>
        <dbReference type="Google" id="ProtNLM"/>
    </source>
</evidence>
<evidence type="ECO:0000256" key="1">
    <source>
        <dbReference type="SAM" id="Coils"/>
    </source>
</evidence>
<dbReference type="RefSeq" id="WP_168881762.1">
    <property type="nucleotide sequence ID" value="NZ_JABAIL010000002.1"/>
</dbReference>
<name>A0A7X8SJ39_9BACT</name>
<dbReference type="PANTHER" id="PTHR35794:SF2">
    <property type="entry name" value="CELL DIVISION PROTEIN DIVIVA"/>
    <property type="match status" value="1"/>
</dbReference>
<dbReference type="InterPro" id="IPR007793">
    <property type="entry name" value="DivIVA_fam"/>
</dbReference>
<keyword evidence="1" id="KW-0175">Coiled coil</keyword>
<dbReference type="PANTHER" id="PTHR35794">
    <property type="entry name" value="CELL DIVISION PROTEIN DIVIVA"/>
    <property type="match status" value="1"/>
</dbReference>
<evidence type="ECO:0000313" key="3">
    <source>
        <dbReference type="Proteomes" id="UP000585050"/>
    </source>
</evidence>
<feature type="coiled-coil region" evidence="1">
    <location>
        <begin position="30"/>
        <end position="57"/>
    </location>
</feature>
<dbReference type="Pfam" id="PF05103">
    <property type="entry name" value="DivIVA"/>
    <property type="match status" value="1"/>
</dbReference>
<dbReference type="Gene3D" id="6.10.250.660">
    <property type="match status" value="1"/>
</dbReference>
<dbReference type="Gene3D" id="1.20.5.2950">
    <property type="match status" value="1"/>
</dbReference>
<protein>
    <recommendedName>
        <fullName evidence="4">DivIVA domain-containing protein</fullName>
    </recommendedName>
</protein>
<dbReference type="EMBL" id="JABAIL010000002">
    <property type="protein sequence ID" value="NLR91058.1"/>
    <property type="molecule type" value="Genomic_DNA"/>
</dbReference>